<feature type="compositionally biased region" description="Low complexity" evidence="13">
    <location>
        <begin position="625"/>
        <end position="637"/>
    </location>
</feature>
<feature type="region of interest" description="Disordered" evidence="13">
    <location>
        <begin position="564"/>
        <end position="647"/>
    </location>
</feature>
<dbReference type="Proteomes" id="UP001174136">
    <property type="component" value="Unassembled WGS sequence"/>
</dbReference>
<feature type="region of interest" description="Disordered" evidence="13">
    <location>
        <begin position="712"/>
        <end position="740"/>
    </location>
</feature>
<dbReference type="AlphaFoldDB" id="A0AA47N0G6"/>
<evidence type="ECO:0000256" key="13">
    <source>
        <dbReference type="SAM" id="MobiDB-lite"/>
    </source>
</evidence>
<dbReference type="EMBL" id="JAOPHQ010001733">
    <property type="protein sequence ID" value="KAK0149590.1"/>
    <property type="molecule type" value="Genomic_DNA"/>
</dbReference>
<dbReference type="GO" id="GO:0008270">
    <property type="term" value="F:zinc ion binding"/>
    <property type="evidence" value="ECO:0007669"/>
    <property type="project" value="UniProtKB-KW"/>
</dbReference>
<dbReference type="PANTHER" id="PTHR23044:SF61">
    <property type="entry name" value="3'-5' EXORIBONUCLEASE 1-RELATED"/>
    <property type="match status" value="1"/>
</dbReference>
<feature type="domain" description="GRF-type" evidence="14">
    <location>
        <begin position="656"/>
        <end position="707"/>
    </location>
</feature>
<dbReference type="InterPro" id="IPR012337">
    <property type="entry name" value="RNaseH-like_sf"/>
</dbReference>
<keyword evidence="2" id="KW-0540">Nuclease</keyword>
<evidence type="ECO:0000256" key="12">
    <source>
        <dbReference type="PROSITE-ProRule" id="PRU01343"/>
    </source>
</evidence>
<dbReference type="PANTHER" id="PTHR23044">
    <property type="entry name" value="3'-5' EXONUCLEASE ERI1-RELATED"/>
    <property type="match status" value="1"/>
</dbReference>
<dbReference type="InterPro" id="IPR047201">
    <property type="entry name" value="ERI-1_3'hExo-like"/>
</dbReference>
<evidence type="ECO:0000256" key="4">
    <source>
        <dbReference type="ARBA" id="ARBA00022771"/>
    </source>
</evidence>
<evidence type="ECO:0000313" key="16">
    <source>
        <dbReference type="Proteomes" id="UP001174136"/>
    </source>
</evidence>
<gene>
    <name evidence="15" type="primary">eri2</name>
    <name evidence="15" type="ORF">N1851_009670</name>
</gene>
<evidence type="ECO:0000313" key="15">
    <source>
        <dbReference type="EMBL" id="KAK0149590.1"/>
    </source>
</evidence>
<organism evidence="15 16">
    <name type="scientific">Merluccius polli</name>
    <name type="common">Benguela hake</name>
    <name type="synonym">Merluccius cadenati</name>
    <dbReference type="NCBI Taxonomy" id="89951"/>
    <lineage>
        <taxon>Eukaryota</taxon>
        <taxon>Metazoa</taxon>
        <taxon>Chordata</taxon>
        <taxon>Craniata</taxon>
        <taxon>Vertebrata</taxon>
        <taxon>Euteleostomi</taxon>
        <taxon>Actinopterygii</taxon>
        <taxon>Neopterygii</taxon>
        <taxon>Teleostei</taxon>
        <taxon>Neoteleostei</taxon>
        <taxon>Acanthomorphata</taxon>
        <taxon>Zeiogadaria</taxon>
        <taxon>Gadariae</taxon>
        <taxon>Gadiformes</taxon>
        <taxon>Gadoidei</taxon>
        <taxon>Merlucciidae</taxon>
        <taxon>Merluccius</taxon>
    </lineage>
</organism>
<dbReference type="CDD" id="cd06133">
    <property type="entry name" value="ERI-1_3'hExo_like"/>
    <property type="match status" value="1"/>
</dbReference>
<protein>
    <recommendedName>
        <fullName evidence="10">ERI1 exoribonuclease 2</fullName>
    </recommendedName>
    <alternativeName>
        <fullName evidence="11">Exonuclease domain-containing protein 1</fullName>
    </alternativeName>
</protein>
<evidence type="ECO:0000256" key="9">
    <source>
        <dbReference type="ARBA" id="ARBA00038042"/>
    </source>
</evidence>
<evidence type="ECO:0000256" key="11">
    <source>
        <dbReference type="ARBA" id="ARBA00083876"/>
    </source>
</evidence>
<evidence type="ECO:0000256" key="2">
    <source>
        <dbReference type="ARBA" id="ARBA00022722"/>
    </source>
</evidence>
<evidence type="ECO:0000256" key="8">
    <source>
        <dbReference type="ARBA" id="ARBA00022842"/>
    </source>
</evidence>
<dbReference type="FunFam" id="3.30.420.10:FF:000062">
    <property type="entry name" value="ERI1 exoribonuclease 2 isoform X1"/>
    <property type="match status" value="1"/>
</dbReference>
<feature type="compositionally biased region" description="Basic and acidic residues" evidence="13">
    <location>
        <begin position="256"/>
        <end position="270"/>
    </location>
</feature>
<keyword evidence="16" id="KW-1185">Reference proteome</keyword>
<dbReference type="SUPFAM" id="SSF53098">
    <property type="entry name" value="Ribonuclease H-like"/>
    <property type="match status" value="1"/>
</dbReference>
<dbReference type="PROSITE" id="PS51999">
    <property type="entry name" value="ZF_GRF"/>
    <property type="match status" value="1"/>
</dbReference>
<comment type="similarity">
    <text evidence="9">Belongs to the ERI2 family.</text>
</comment>
<keyword evidence="5" id="KW-0378">Hydrolase</keyword>
<keyword evidence="4 12" id="KW-0863">Zinc-finger</keyword>
<sequence length="740" mass="81927">MSTKKLAKELGLLRKRSRSAGNKASPVCNQIFSYLIVIDFESTCWKEKNNYGQEIIEFPAVLLNTSTGEIDSEYHTYVQPQEHPVLSDFCTELTGITQRQVEAGVPLHICLSRFSRWLRALQLQKGLAFLGEQPPSAPSVPQKPCAFLTWSDWDLAVCLQYECKRKQLHKPDMLNSWIDLRATYRLFYNRKPKGLNGALQDLGIQFSGREHSGLDDSRNTAQLALRMMRDGCVMKLTRTQERAPMKPKPLFGDAPIGKKENDDMDQDVKSKSPRRSLQITCSKTNVPLSVTKENGDSIPQPFQEYKSLISPRTLLNGTTTPLLGKGSAAGKRMTMDLFSPVLLNAASRLDNSHSLVLCSTTVGRISHQPQVHLTSEPRAAVLLEHTKDDTETDIVVETEESYGCYDYVVLDGDGDDVTTDLYEENGLLDTEDEKVPKYINSSMLIPNQINVISKNNLAKTVCVKRKGNAQKLEARCSWNNKRPPSCVPVNEMRQPHNVSLANTSALRSNSITSNHPKVVSSNVYLQGRGNAKAPQNKSKTWNSSSFITPKARVPERALLSNVFTKPRPVITQQHNAPRTHSKKPSGKETGLFIYSDTAATPQHPTSAHSLRTPQSAVPPLSSHPTTSSRSCQSTTRRASLLHPSRPGTPRITAPLCGCGRRAKRQTVCNGGPNHGRGFYCCPVRRSGTGGNNMGQNGCKFFKWESALIQDSSPGNSWVQPGTSLRGLGRPQLSSTSRKSY</sequence>
<dbReference type="InterPro" id="IPR013520">
    <property type="entry name" value="Ribonucl_H"/>
</dbReference>
<dbReference type="Pfam" id="PF06839">
    <property type="entry name" value="Zn_ribbon_GRF"/>
    <property type="match status" value="1"/>
</dbReference>
<feature type="region of interest" description="Disordered" evidence="13">
    <location>
        <begin position="245"/>
        <end position="276"/>
    </location>
</feature>
<feature type="compositionally biased region" description="Polar residues" evidence="13">
    <location>
        <begin position="712"/>
        <end position="722"/>
    </location>
</feature>
<comment type="caution">
    <text evidence="15">The sequence shown here is derived from an EMBL/GenBank/DDBJ whole genome shotgun (WGS) entry which is preliminary data.</text>
</comment>
<comment type="cofactor">
    <cofactor evidence="1">
        <name>Mg(2+)</name>
        <dbReference type="ChEBI" id="CHEBI:18420"/>
    </cofactor>
</comment>
<dbReference type="GO" id="GO:0000175">
    <property type="term" value="F:3'-5'-RNA exonuclease activity"/>
    <property type="evidence" value="ECO:0007669"/>
    <property type="project" value="InterPro"/>
</dbReference>
<dbReference type="SMART" id="SM00479">
    <property type="entry name" value="EXOIII"/>
    <property type="match status" value="1"/>
</dbReference>
<proteinExistence type="inferred from homology"/>
<evidence type="ECO:0000256" key="6">
    <source>
        <dbReference type="ARBA" id="ARBA00022833"/>
    </source>
</evidence>
<evidence type="ECO:0000256" key="5">
    <source>
        <dbReference type="ARBA" id="ARBA00022801"/>
    </source>
</evidence>
<dbReference type="InterPro" id="IPR010666">
    <property type="entry name" value="Znf_GRF"/>
</dbReference>
<evidence type="ECO:0000259" key="14">
    <source>
        <dbReference type="PROSITE" id="PS51999"/>
    </source>
</evidence>
<keyword evidence="6" id="KW-0862">Zinc</keyword>
<dbReference type="Gene3D" id="3.30.420.10">
    <property type="entry name" value="Ribonuclease H-like superfamily/Ribonuclease H"/>
    <property type="match status" value="1"/>
</dbReference>
<keyword evidence="7" id="KW-0269">Exonuclease</keyword>
<keyword evidence="8" id="KW-0460">Magnesium</keyword>
<feature type="compositionally biased region" description="Polar residues" evidence="13">
    <location>
        <begin position="731"/>
        <end position="740"/>
    </location>
</feature>
<dbReference type="GO" id="GO:0003676">
    <property type="term" value="F:nucleic acid binding"/>
    <property type="evidence" value="ECO:0007669"/>
    <property type="project" value="InterPro"/>
</dbReference>
<dbReference type="Pfam" id="PF00929">
    <property type="entry name" value="RNase_T"/>
    <property type="match status" value="2"/>
</dbReference>
<dbReference type="InterPro" id="IPR051274">
    <property type="entry name" value="3-5_Exoribonuclease"/>
</dbReference>
<dbReference type="InterPro" id="IPR036397">
    <property type="entry name" value="RNaseH_sf"/>
</dbReference>
<accession>A0AA47N0G6</accession>
<keyword evidence="3" id="KW-0479">Metal-binding</keyword>
<evidence type="ECO:0000256" key="7">
    <source>
        <dbReference type="ARBA" id="ARBA00022839"/>
    </source>
</evidence>
<evidence type="ECO:0000256" key="1">
    <source>
        <dbReference type="ARBA" id="ARBA00001946"/>
    </source>
</evidence>
<feature type="compositionally biased region" description="Polar residues" evidence="13">
    <location>
        <begin position="597"/>
        <end position="615"/>
    </location>
</feature>
<reference evidence="15" key="1">
    <citation type="journal article" date="2023" name="Front. Mar. Sci.">
        <title>A new Merluccius polli reference genome to investigate the effects of global change in West African waters.</title>
        <authorList>
            <person name="Mateo J.L."/>
            <person name="Blanco-Fernandez C."/>
            <person name="Garcia-Vazquez E."/>
            <person name="Machado-Schiaffino G."/>
        </authorList>
    </citation>
    <scope>NUCLEOTIDE SEQUENCE</scope>
    <source>
        <strain evidence="15">C29</strain>
        <tissue evidence="15">Fin</tissue>
    </source>
</reference>
<evidence type="ECO:0000256" key="10">
    <source>
        <dbReference type="ARBA" id="ARBA00068097"/>
    </source>
</evidence>
<evidence type="ECO:0000256" key="3">
    <source>
        <dbReference type="ARBA" id="ARBA00022723"/>
    </source>
</evidence>
<name>A0AA47N0G6_MERPO</name>